<protein>
    <submittedName>
        <fullName evidence="1">Xis</fullName>
    </submittedName>
</protein>
<reference evidence="1" key="1">
    <citation type="journal article" date="2017" name="Int. J. Antimicrob. Agents">
        <title>Identification and characterization of new members of the SXT/R391 family of integrative and conjugative elements (ICEs) in Proteus mirabilis.</title>
        <authorList>
            <person name="Bie L."/>
            <person name="Wu H."/>
            <person name="Wang X.H."/>
            <person name="Wang M."/>
            <person name="Xu H."/>
        </authorList>
    </citation>
    <scope>NUCLEOTIDE SEQUENCE</scope>
    <source>
        <strain evidence="1">JN7</strain>
    </source>
</reference>
<dbReference type="EMBL" id="KY437726">
    <property type="protein sequence ID" value="ASF20140.1"/>
    <property type="molecule type" value="Genomic_DNA"/>
</dbReference>
<sequence length="53" mass="6170">MNLKGSLLWFLVCHRCECTNSVYKFFSLGMLIAIHDTNRLVALVIHRFELKST</sequence>
<evidence type="ECO:0000313" key="1">
    <source>
        <dbReference type="EMBL" id="ASF20140.1"/>
    </source>
</evidence>
<name>A0A218MNN5_PROMI</name>
<dbReference type="AlphaFoldDB" id="A0A218MNN5"/>
<gene>
    <name evidence="1" type="primary">xis</name>
</gene>
<proteinExistence type="predicted"/>
<accession>A0A218MNN5</accession>
<organism evidence="1">
    <name type="scientific">Proteus mirabilis</name>
    <dbReference type="NCBI Taxonomy" id="584"/>
    <lineage>
        <taxon>Bacteria</taxon>
        <taxon>Pseudomonadati</taxon>
        <taxon>Pseudomonadota</taxon>
        <taxon>Gammaproteobacteria</taxon>
        <taxon>Enterobacterales</taxon>
        <taxon>Morganellaceae</taxon>
        <taxon>Proteus</taxon>
    </lineage>
</organism>